<dbReference type="InterPro" id="IPR011993">
    <property type="entry name" value="PH-like_dom_sf"/>
</dbReference>
<dbReference type="InterPro" id="IPR052007">
    <property type="entry name" value="Bud4"/>
</dbReference>
<evidence type="ECO:0000256" key="1">
    <source>
        <dbReference type="ARBA" id="ARBA00022618"/>
    </source>
</evidence>
<feature type="region of interest" description="Disordered" evidence="3">
    <location>
        <begin position="1"/>
        <end position="316"/>
    </location>
</feature>
<gene>
    <name evidence="5" type="ORF">FA15DRAFT_620133</name>
</gene>
<feature type="compositionally biased region" description="Polar residues" evidence="3">
    <location>
        <begin position="630"/>
        <end position="646"/>
    </location>
</feature>
<feature type="compositionally biased region" description="Polar residues" evidence="3">
    <location>
        <begin position="390"/>
        <end position="399"/>
    </location>
</feature>
<evidence type="ECO:0000256" key="3">
    <source>
        <dbReference type="SAM" id="MobiDB-lite"/>
    </source>
</evidence>
<evidence type="ECO:0000313" key="6">
    <source>
        <dbReference type="Proteomes" id="UP000307440"/>
    </source>
</evidence>
<feature type="compositionally biased region" description="Low complexity" evidence="3">
    <location>
        <begin position="667"/>
        <end position="678"/>
    </location>
</feature>
<feature type="region of interest" description="Disordered" evidence="3">
    <location>
        <begin position="566"/>
        <end position="692"/>
    </location>
</feature>
<dbReference type="GO" id="GO:0051301">
    <property type="term" value="P:cell division"/>
    <property type="evidence" value="ECO:0007669"/>
    <property type="project" value="UniProtKB-KW"/>
</dbReference>
<feature type="compositionally biased region" description="Acidic residues" evidence="3">
    <location>
        <begin position="300"/>
        <end position="312"/>
    </location>
</feature>
<dbReference type="PANTHER" id="PTHR36100:SF1">
    <property type="entry name" value="BUD SITE SELECTION PROTEIN 4"/>
    <property type="match status" value="1"/>
</dbReference>
<feature type="compositionally biased region" description="Low complexity" evidence="3">
    <location>
        <begin position="217"/>
        <end position="230"/>
    </location>
</feature>
<dbReference type="GO" id="GO:0005525">
    <property type="term" value="F:GTP binding"/>
    <property type="evidence" value="ECO:0007669"/>
    <property type="project" value="TreeGrafter"/>
</dbReference>
<sequence length="1446" mass="159523">MTSRKSPLRERLLSNSPDPIKTSILRESGMGWNAQNTGSVSSTSSSSSSIISPLRISKRDSPSRVKGVVVARRSSSSYKHMHSNNLVSKSPFKSQIPTPTAPSSRPTPIAVVFPATTPTRRVSGEKRPRPVSLHEQEEAENERPFALKRDRKQSKGLQGLLEKEPVSKSPFRTTVRRSPSDRSKSSPPSTRPRPKSELIPQPSHLQTPSQRPPSRGPSPGLSPGRSSLVSRRMHGPRISGSGRRERRKTVTWDERCDVLEFDRDESTEEEALEFEDEDDDGSETSELDNSHEIKLPGLQMEEDDGMEQEDSSDGSISLADEVKKVDNLLDLDPDTSITNIVDEMLTSNELGDNSVALFDTPPRHAGLPADLETEDGVPLGRSHHVERFLQHQQHISPHVQQPPHFSPKDSPQRNSSRGSGLYPFNLNLPTHASPHGPPATPPRRSPGMMHSTPPLGRSSHVERAKHAREEDKSETDGDVKMLPPSPSPMKPSRQSTGADALIPSFEIGNTSNGSVSASHNRSAEIGVDPFEHSRIQDESILEDLEESSAFAGFNSANVSVVESEANLSHLMRPEDSPLPEPKKVTGHTTPNSSPNASFQGRATSPLAHASPVSPFLRSGSPLTRAASPLTRATSPFTISTSPSLRQRISKEDVQRRLLGRRSLTEQPSSSPSASPLAPRQDSPAPPPSQEGLLSPLEEERADRASIMTSMTDFSTETAVVTQAERANVSVGSLIANETIEESAQEQVDPNERLTFDFGIKFGHGLGISSDDDETSMNVSSAGLDSFRESSFATRSGFTERSGLQVGGQDVNMDMNSALDRLINDVAGGRVPVDDSIMTDDSFVSQDSCVSEISLPQPSTSKPKVLERASTDTALLHMGAHDGISSRTVSGSSTSTIPPPVPPKDSIANRLLKQQREARSQDEFGSLPHITQSQLGVGRPSRRRSMSTSDALDMTSRRRGKALLDIEELENDNLLGRIEQELERKMNTQEPPKKTSYQVRERKTTIYASSSDDKVSHMAGAGDLDNGRAWRIVRRPSDMNEYAKQIRDYRAQDKGKAYGKVFVKVVEVKNMHLPLPRDPTAITCTLNNGIHFVSTPECQLGQESRIEQEFELIEHSKLEFTLTIKVKRDPHISAQFQALAAPAPAVPARVVPIPPPIVQTASKSSGRFSLFSSSPKKSKDKVVARPSPVMAPPPTIPQSQHRLPENLARYLKSDGTLGRAFVSFKDIVHRCDTRLFETSFPLIGQRAELGGKFSTQQVGELVLQVFRLPPLPGIPQNELPQSLEECHRGLRHINWHKMTYFQGTLTQNGGDCTTWRRRQFRVIGGNLVAFNDVTKRATATIDLKMAIRVEDDQDCKDSSRFEDLYGVERSFRLVFPDNDEIVFFADTDDEKKRWLDVLKALVGKVPPHPLWAELLWQRQEELTKRAQAARQVVRPYDPMASTESQQR</sequence>
<dbReference type="EMBL" id="ML210209">
    <property type="protein sequence ID" value="TFK23955.1"/>
    <property type="molecule type" value="Genomic_DNA"/>
</dbReference>
<feature type="compositionally biased region" description="Low complexity" evidence="3">
    <location>
        <begin position="96"/>
        <end position="110"/>
    </location>
</feature>
<dbReference type="PANTHER" id="PTHR36100">
    <property type="entry name" value="BUD SITE SELECTION PROTEIN 4"/>
    <property type="match status" value="1"/>
</dbReference>
<feature type="compositionally biased region" description="Polar residues" evidence="3">
    <location>
        <begin position="586"/>
        <end position="602"/>
    </location>
</feature>
<dbReference type="InterPro" id="IPR001849">
    <property type="entry name" value="PH_domain"/>
</dbReference>
<dbReference type="OrthoDB" id="2123378at2759"/>
<feature type="compositionally biased region" description="Basic and acidic residues" evidence="3">
    <location>
        <begin position="122"/>
        <end position="148"/>
    </location>
</feature>
<keyword evidence="6" id="KW-1185">Reference proteome</keyword>
<name>A0A5C3KUQ7_COPMA</name>
<feature type="domain" description="PH" evidence="4">
    <location>
        <begin position="1297"/>
        <end position="1402"/>
    </location>
</feature>
<dbReference type="PROSITE" id="PS50003">
    <property type="entry name" value="PH_DOMAIN"/>
    <property type="match status" value="1"/>
</dbReference>
<feature type="compositionally biased region" description="Polar residues" evidence="3">
    <location>
        <begin position="73"/>
        <end position="95"/>
    </location>
</feature>
<feature type="compositionally biased region" description="Basic and acidic residues" evidence="3">
    <location>
        <begin position="248"/>
        <end position="261"/>
    </location>
</feature>
<feature type="region of interest" description="Disordered" evidence="3">
    <location>
        <begin position="1168"/>
        <end position="1199"/>
    </location>
</feature>
<evidence type="ECO:0000259" key="4">
    <source>
        <dbReference type="PROSITE" id="PS50003"/>
    </source>
</evidence>
<feature type="compositionally biased region" description="Basic and acidic residues" evidence="3">
    <location>
        <begin position="571"/>
        <end position="583"/>
    </location>
</feature>
<keyword evidence="1" id="KW-0132">Cell division</keyword>
<organism evidence="5 6">
    <name type="scientific">Coprinopsis marcescibilis</name>
    <name type="common">Agaric fungus</name>
    <name type="synonym">Psathyrella marcescibilis</name>
    <dbReference type="NCBI Taxonomy" id="230819"/>
    <lineage>
        <taxon>Eukaryota</taxon>
        <taxon>Fungi</taxon>
        <taxon>Dikarya</taxon>
        <taxon>Basidiomycota</taxon>
        <taxon>Agaricomycotina</taxon>
        <taxon>Agaricomycetes</taxon>
        <taxon>Agaricomycetidae</taxon>
        <taxon>Agaricales</taxon>
        <taxon>Agaricineae</taxon>
        <taxon>Psathyrellaceae</taxon>
        <taxon>Coprinopsis</taxon>
    </lineage>
</organism>
<dbReference type="Pfam" id="PF00169">
    <property type="entry name" value="PH"/>
    <property type="match status" value="1"/>
</dbReference>
<dbReference type="SUPFAM" id="SSF50729">
    <property type="entry name" value="PH domain-like"/>
    <property type="match status" value="1"/>
</dbReference>
<proteinExistence type="predicted"/>
<feature type="compositionally biased region" description="Low complexity" evidence="3">
    <location>
        <begin position="884"/>
        <end position="895"/>
    </location>
</feature>
<accession>A0A5C3KUQ7</accession>
<feature type="compositionally biased region" description="Acidic residues" evidence="3">
    <location>
        <begin position="262"/>
        <end position="286"/>
    </location>
</feature>
<feature type="compositionally biased region" description="Pro residues" evidence="3">
    <location>
        <begin position="435"/>
        <end position="444"/>
    </location>
</feature>
<feature type="region of interest" description="Disordered" evidence="3">
    <location>
        <begin position="882"/>
        <end position="953"/>
    </location>
</feature>
<evidence type="ECO:0000313" key="5">
    <source>
        <dbReference type="EMBL" id="TFK23955.1"/>
    </source>
</evidence>
<dbReference type="STRING" id="230819.A0A5C3KUQ7"/>
<feature type="compositionally biased region" description="Basic and acidic residues" evidence="3">
    <location>
        <begin position="459"/>
        <end position="479"/>
    </location>
</feature>
<protein>
    <recommendedName>
        <fullName evidence="4">PH domain-containing protein</fullName>
    </recommendedName>
</protein>
<reference evidence="5 6" key="1">
    <citation type="journal article" date="2019" name="Nat. Ecol. Evol.">
        <title>Megaphylogeny resolves global patterns of mushroom evolution.</title>
        <authorList>
            <person name="Varga T."/>
            <person name="Krizsan K."/>
            <person name="Foldi C."/>
            <person name="Dima B."/>
            <person name="Sanchez-Garcia M."/>
            <person name="Sanchez-Ramirez S."/>
            <person name="Szollosi G.J."/>
            <person name="Szarkandi J.G."/>
            <person name="Papp V."/>
            <person name="Albert L."/>
            <person name="Andreopoulos W."/>
            <person name="Angelini C."/>
            <person name="Antonin V."/>
            <person name="Barry K.W."/>
            <person name="Bougher N.L."/>
            <person name="Buchanan P."/>
            <person name="Buyck B."/>
            <person name="Bense V."/>
            <person name="Catcheside P."/>
            <person name="Chovatia M."/>
            <person name="Cooper J."/>
            <person name="Damon W."/>
            <person name="Desjardin D."/>
            <person name="Finy P."/>
            <person name="Geml J."/>
            <person name="Haridas S."/>
            <person name="Hughes K."/>
            <person name="Justo A."/>
            <person name="Karasinski D."/>
            <person name="Kautmanova I."/>
            <person name="Kiss B."/>
            <person name="Kocsube S."/>
            <person name="Kotiranta H."/>
            <person name="LaButti K.M."/>
            <person name="Lechner B.E."/>
            <person name="Liimatainen K."/>
            <person name="Lipzen A."/>
            <person name="Lukacs Z."/>
            <person name="Mihaltcheva S."/>
            <person name="Morgado L.N."/>
            <person name="Niskanen T."/>
            <person name="Noordeloos M.E."/>
            <person name="Ohm R.A."/>
            <person name="Ortiz-Santana B."/>
            <person name="Ovrebo C."/>
            <person name="Racz N."/>
            <person name="Riley R."/>
            <person name="Savchenko A."/>
            <person name="Shiryaev A."/>
            <person name="Soop K."/>
            <person name="Spirin V."/>
            <person name="Szebenyi C."/>
            <person name="Tomsovsky M."/>
            <person name="Tulloss R.E."/>
            <person name="Uehling J."/>
            <person name="Grigoriev I.V."/>
            <person name="Vagvolgyi C."/>
            <person name="Papp T."/>
            <person name="Martin F.M."/>
            <person name="Miettinen O."/>
            <person name="Hibbett D.S."/>
            <person name="Nagy L.G."/>
        </authorList>
    </citation>
    <scope>NUCLEOTIDE SEQUENCE [LARGE SCALE GENOMIC DNA]</scope>
    <source>
        <strain evidence="5 6">CBS 121175</strain>
    </source>
</reference>
<evidence type="ECO:0000256" key="2">
    <source>
        <dbReference type="ARBA" id="ARBA00023306"/>
    </source>
</evidence>
<dbReference type="Gene3D" id="2.30.29.30">
    <property type="entry name" value="Pleckstrin-homology domain (PH domain)/Phosphotyrosine-binding domain (PTB)"/>
    <property type="match status" value="1"/>
</dbReference>
<dbReference type="SMART" id="SM00233">
    <property type="entry name" value="PH"/>
    <property type="match status" value="1"/>
</dbReference>
<feature type="region of interest" description="Disordered" evidence="3">
    <location>
        <begin position="356"/>
        <end position="499"/>
    </location>
</feature>
<feature type="compositionally biased region" description="Low complexity" evidence="3">
    <location>
        <begin position="39"/>
        <end position="55"/>
    </location>
</feature>
<keyword evidence="2" id="KW-0131">Cell cycle</keyword>
<dbReference type="Proteomes" id="UP000307440">
    <property type="component" value="Unassembled WGS sequence"/>
</dbReference>